<name>A0ABP3Q4R2_9PROT</name>
<comment type="caution">
    <text evidence="1">The sequence shown here is derived from an EMBL/GenBank/DDBJ whole genome shotgun (WGS) entry which is preliminary data.</text>
</comment>
<evidence type="ECO:0000313" key="1">
    <source>
        <dbReference type="EMBL" id="GAA0582879.1"/>
    </source>
</evidence>
<dbReference type="InterPro" id="IPR027554">
    <property type="entry name" value="Meth_Rta_06860"/>
</dbReference>
<keyword evidence="1" id="KW-0489">Methyltransferase</keyword>
<dbReference type="CDD" id="cd02440">
    <property type="entry name" value="AdoMet_MTases"/>
    <property type="match status" value="1"/>
</dbReference>
<dbReference type="InterPro" id="IPR029063">
    <property type="entry name" value="SAM-dependent_MTases_sf"/>
</dbReference>
<dbReference type="GO" id="GO:0008168">
    <property type="term" value="F:methyltransferase activity"/>
    <property type="evidence" value="ECO:0007669"/>
    <property type="project" value="UniProtKB-KW"/>
</dbReference>
<dbReference type="PANTHER" id="PTHR43861">
    <property type="entry name" value="TRANS-ACONITATE 2-METHYLTRANSFERASE-RELATED"/>
    <property type="match status" value="1"/>
</dbReference>
<dbReference type="Proteomes" id="UP001501588">
    <property type="component" value="Unassembled WGS sequence"/>
</dbReference>
<gene>
    <name evidence="1" type="ORF">GCM10009416_21600</name>
</gene>
<accession>A0ABP3Q4R2</accession>
<dbReference type="PANTHER" id="PTHR43861:SF1">
    <property type="entry name" value="TRANS-ACONITATE 2-METHYLTRANSFERASE"/>
    <property type="match status" value="1"/>
</dbReference>
<sequence length="258" mass="29075">MSSSTVRLPPDEIRRRAAALGDWFHNIDLGGGVRTAPDHFLGDYPAVKWRSFADAVPADLTGKTVLDIGCNGGFYSMEMKKRGAARVLGVDWDEDYLAQARFAAEVTGLDIEFRKLSVYDVGGLGERFDVVLFMGVLYHLRHPLLALDLIHEHAARDLLVFQSMHRGAEEVEPAREDYDFWDMEQFDRPGWPKLHFIERRYSNDATNWWVPNRACAEAMLRSAGFEILGRPEAEVYVCRRTAPPHGPGAVYPAKGPRA</sequence>
<keyword evidence="2" id="KW-1185">Reference proteome</keyword>
<protein>
    <submittedName>
        <fullName evidence="1">TIGR04290 family methyltransferase</fullName>
    </submittedName>
</protein>
<dbReference type="GO" id="GO:0032259">
    <property type="term" value="P:methylation"/>
    <property type="evidence" value="ECO:0007669"/>
    <property type="project" value="UniProtKB-KW"/>
</dbReference>
<dbReference type="EMBL" id="BAAAFZ010000026">
    <property type="protein sequence ID" value="GAA0582879.1"/>
    <property type="molecule type" value="Genomic_DNA"/>
</dbReference>
<evidence type="ECO:0000313" key="2">
    <source>
        <dbReference type="Proteomes" id="UP001501588"/>
    </source>
</evidence>
<dbReference type="Gene3D" id="3.40.50.150">
    <property type="entry name" value="Vaccinia Virus protein VP39"/>
    <property type="match status" value="1"/>
</dbReference>
<proteinExistence type="predicted"/>
<dbReference type="Pfam" id="PF08003">
    <property type="entry name" value="Methyltransf_9"/>
    <property type="match status" value="1"/>
</dbReference>
<organism evidence="1 2">
    <name type="scientific">Craurococcus roseus</name>
    <dbReference type="NCBI Taxonomy" id="77585"/>
    <lineage>
        <taxon>Bacteria</taxon>
        <taxon>Pseudomonadati</taxon>
        <taxon>Pseudomonadota</taxon>
        <taxon>Alphaproteobacteria</taxon>
        <taxon>Acetobacterales</taxon>
        <taxon>Acetobacteraceae</taxon>
        <taxon>Craurococcus</taxon>
    </lineage>
</organism>
<dbReference type="SUPFAM" id="SSF53335">
    <property type="entry name" value="S-adenosyl-L-methionine-dependent methyltransferases"/>
    <property type="match status" value="1"/>
</dbReference>
<dbReference type="NCBIfam" id="TIGR04290">
    <property type="entry name" value="meth_Rta_06860"/>
    <property type="match status" value="1"/>
</dbReference>
<keyword evidence="1" id="KW-0808">Transferase</keyword>
<reference evidence="2" key="1">
    <citation type="journal article" date="2019" name="Int. J. Syst. Evol. Microbiol.">
        <title>The Global Catalogue of Microorganisms (GCM) 10K type strain sequencing project: providing services to taxonomists for standard genome sequencing and annotation.</title>
        <authorList>
            <consortium name="The Broad Institute Genomics Platform"/>
            <consortium name="The Broad Institute Genome Sequencing Center for Infectious Disease"/>
            <person name="Wu L."/>
            <person name="Ma J."/>
        </authorList>
    </citation>
    <scope>NUCLEOTIDE SEQUENCE [LARGE SCALE GENOMIC DNA]</scope>
    <source>
        <strain evidence="2">JCM 9933</strain>
    </source>
</reference>
<dbReference type="RefSeq" id="WP_343895298.1">
    <property type="nucleotide sequence ID" value="NZ_BAAAFZ010000026.1"/>
</dbReference>
<dbReference type="InterPro" id="IPR027555">
    <property type="entry name" value="Mo5U34_MeTrfas-like"/>
</dbReference>